<proteinExistence type="predicted"/>
<dbReference type="RefSeq" id="WP_341408573.1">
    <property type="nucleotide sequence ID" value="NZ_JBBUTH010000001.1"/>
</dbReference>
<reference evidence="1 2" key="1">
    <citation type="submission" date="2024-04" db="EMBL/GenBank/DDBJ databases">
        <title>Novel species of the genus Ideonella isolated from streams.</title>
        <authorList>
            <person name="Lu H."/>
        </authorList>
    </citation>
    <scope>NUCLEOTIDE SEQUENCE [LARGE SCALE GENOMIC DNA]</scope>
    <source>
        <strain evidence="1 2">DXS22W</strain>
    </source>
</reference>
<keyword evidence="2" id="KW-1185">Reference proteome</keyword>
<dbReference type="Proteomes" id="UP001365405">
    <property type="component" value="Unassembled WGS sequence"/>
</dbReference>
<organism evidence="1 2">
    <name type="scientific">Pseudaquabacterium inlustre</name>
    <dbReference type="NCBI Taxonomy" id="2984192"/>
    <lineage>
        <taxon>Bacteria</taxon>
        <taxon>Pseudomonadati</taxon>
        <taxon>Pseudomonadota</taxon>
        <taxon>Betaproteobacteria</taxon>
        <taxon>Burkholderiales</taxon>
        <taxon>Sphaerotilaceae</taxon>
        <taxon>Pseudaquabacterium</taxon>
    </lineage>
</organism>
<keyword evidence="1" id="KW-0282">Flagellum</keyword>
<dbReference type="EMBL" id="JBBUTH010000001">
    <property type="protein sequence ID" value="MEK8048900.1"/>
    <property type="molecule type" value="Genomic_DNA"/>
</dbReference>
<sequence>MTQHAATVARPRRQPVDQAHGLRQLFAGSRQRFVPLVHNPHVGFGGVVMERLCTAFAGAGLRTLVVDAADTASAPHELAAVDLAACIERLSPSVGYLAARGLPMRYLDHRASTAGFLQALSVAAPQADIVLVHAGASDLRRLFSGRAPRPVLMAGLRPDSLTEAYAAMKLLGQRLGPLTYDTVVVGDMSARRARQTAERLAQCADHFLGAAIGCWAVVDPTAPARAAVSDDLHFLAQAQLPQERPSGADLGDAGASHAYLHAAAMPASQPGRLN</sequence>
<gene>
    <name evidence="1" type="ORF">AACH10_01465</name>
</gene>
<evidence type="ECO:0000313" key="2">
    <source>
        <dbReference type="Proteomes" id="UP001365405"/>
    </source>
</evidence>
<name>A0ABU9CF26_9BURK</name>
<keyword evidence="1" id="KW-0966">Cell projection</keyword>
<accession>A0ABU9CF26</accession>
<evidence type="ECO:0000313" key="1">
    <source>
        <dbReference type="EMBL" id="MEK8048900.1"/>
    </source>
</evidence>
<comment type="caution">
    <text evidence="1">The sequence shown here is derived from an EMBL/GenBank/DDBJ whole genome shotgun (WGS) entry which is preliminary data.</text>
</comment>
<protein>
    <submittedName>
        <fullName evidence="1">Flagellar biosynthesis protein</fullName>
    </submittedName>
</protein>
<keyword evidence="1" id="KW-0969">Cilium</keyword>